<evidence type="ECO:0000313" key="2">
    <source>
        <dbReference type="EMBL" id="PAV93067.1"/>
    </source>
</evidence>
<comment type="caution">
    <text evidence="2">The sequence shown here is derived from an EMBL/GenBank/DDBJ whole genome shotgun (WGS) entry which is preliminary data.</text>
</comment>
<organism evidence="2 3">
    <name type="scientific">Diploscapter pachys</name>
    <dbReference type="NCBI Taxonomy" id="2018661"/>
    <lineage>
        <taxon>Eukaryota</taxon>
        <taxon>Metazoa</taxon>
        <taxon>Ecdysozoa</taxon>
        <taxon>Nematoda</taxon>
        <taxon>Chromadorea</taxon>
        <taxon>Rhabditida</taxon>
        <taxon>Rhabditina</taxon>
        <taxon>Rhabditomorpha</taxon>
        <taxon>Rhabditoidea</taxon>
        <taxon>Rhabditidae</taxon>
        <taxon>Diploscapter</taxon>
    </lineage>
</organism>
<dbReference type="AlphaFoldDB" id="A0A2A2M4D1"/>
<keyword evidence="3" id="KW-1185">Reference proteome</keyword>
<protein>
    <submittedName>
        <fullName evidence="2">Uncharacterized protein</fullName>
    </submittedName>
</protein>
<evidence type="ECO:0000313" key="3">
    <source>
        <dbReference type="Proteomes" id="UP000218231"/>
    </source>
</evidence>
<accession>A0A2A2M4D1</accession>
<proteinExistence type="predicted"/>
<dbReference type="EMBL" id="LIAE01005759">
    <property type="protein sequence ID" value="PAV93067.1"/>
    <property type="molecule type" value="Genomic_DNA"/>
</dbReference>
<feature type="compositionally biased region" description="Basic residues" evidence="1">
    <location>
        <begin position="1"/>
        <end position="10"/>
    </location>
</feature>
<reference evidence="2 3" key="1">
    <citation type="journal article" date="2017" name="Curr. Biol.">
        <title>Genome architecture and evolution of a unichromosomal asexual nematode.</title>
        <authorList>
            <person name="Fradin H."/>
            <person name="Zegar C."/>
            <person name="Gutwein M."/>
            <person name="Lucas J."/>
            <person name="Kovtun M."/>
            <person name="Corcoran D."/>
            <person name="Baugh L.R."/>
            <person name="Kiontke K."/>
            <person name="Gunsalus K."/>
            <person name="Fitch D.H."/>
            <person name="Piano F."/>
        </authorList>
    </citation>
    <scope>NUCLEOTIDE SEQUENCE [LARGE SCALE GENOMIC DNA]</scope>
    <source>
        <strain evidence="2">PF1309</strain>
    </source>
</reference>
<evidence type="ECO:0000256" key="1">
    <source>
        <dbReference type="SAM" id="MobiDB-lite"/>
    </source>
</evidence>
<sequence length="89" mass="10173">MAQPGHRRAHWSTLSIRLTPPRPTETSRRLPSKSSTARRRPGEIIIVSLTAISRLVGLPGMRVSIRRHRYRQPIIRPHTSGSRTTSFRI</sequence>
<gene>
    <name evidence="2" type="ORF">WR25_01408</name>
</gene>
<name>A0A2A2M4D1_9BILA</name>
<feature type="region of interest" description="Disordered" evidence="1">
    <location>
        <begin position="1"/>
        <end position="40"/>
    </location>
</feature>
<dbReference type="Proteomes" id="UP000218231">
    <property type="component" value="Unassembled WGS sequence"/>
</dbReference>